<dbReference type="EMBL" id="BAAANH010000003">
    <property type="protein sequence ID" value="GAA1757658.1"/>
    <property type="molecule type" value="Genomic_DNA"/>
</dbReference>
<dbReference type="Gene3D" id="3.40.50.1240">
    <property type="entry name" value="Phosphoglycerate mutase-like"/>
    <property type="match status" value="1"/>
</dbReference>
<evidence type="ECO:0000313" key="1">
    <source>
        <dbReference type="EMBL" id="GAA1757658.1"/>
    </source>
</evidence>
<name>A0ABN2KJC9_9MICO</name>
<organism evidence="1 2">
    <name type="scientific">Agromyces humatus</name>
    <dbReference type="NCBI Taxonomy" id="279573"/>
    <lineage>
        <taxon>Bacteria</taxon>
        <taxon>Bacillati</taxon>
        <taxon>Actinomycetota</taxon>
        <taxon>Actinomycetes</taxon>
        <taxon>Micrococcales</taxon>
        <taxon>Microbacteriaceae</taxon>
        <taxon>Agromyces</taxon>
    </lineage>
</organism>
<dbReference type="SUPFAM" id="SSF53254">
    <property type="entry name" value="Phosphoglycerate mutase-like"/>
    <property type="match status" value="1"/>
</dbReference>
<dbReference type="Pfam" id="PF00300">
    <property type="entry name" value="His_Phos_1"/>
    <property type="match status" value="1"/>
</dbReference>
<keyword evidence="2" id="KW-1185">Reference proteome</keyword>
<gene>
    <name evidence="1" type="primary">sixA</name>
    <name evidence="1" type="ORF">GCM10009747_15400</name>
</gene>
<dbReference type="PANTHER" id="PTHR47623">
    <property type="entry name" value="OS09G0287300 PROTEIN"/>
    <property type="match status" value="1"/>
</dbReference>
<dbReference type="Proteomes" id="UP001500506">
    <property type="component" value="Unassembled WGS sequence"/>
</dbReference>
<protein>
    <submittedName>
        <fullName evidence="1">Phosphohistidine phosphatase SixA</fullName>
    </submittedName>
</protein>
<dbReference type="InterPro" id="IPR029033">
    <property type="entry name" value="His_PPase_superfam"/>
</dbReference>
<dbReference type="RefSeq" id="WP_232498988.1">
    <property type="nucleotide sequence ID" value="NZ_BAAANH010000003.1"/>
</dbReference>
<proteinExistence type="predicted"/>
<sequence>MKTLVLVRHAKSSWDEPGLDDHERPLNERGLRNAPVMGHRLAERGTVPDVIRSSTAVRARSTAQLMARAMGLMHEHVELDERLYGASPETILEIAGEIDDSIGTVMLVAHDPGLSDLAFSLSDSTIEHMPTCAIAEFRFDIESWRDAVDADPVDVWFDTPR</sequence>
<dbReference type="SMART" id="SM00855">
    <property type="entry name" value="PGAM"/>
    <property type="match status" value="1"/>
</dbReference>
<evidence type="ECO:0000313" key="2">
    <source>
        <dbReference type="Proteomes" id="UP001500506"/>
    </source>
</evidence>
<reference evidence="1 2" key="1">
    <citation type="journal article" date="2019" name="Int. J. Syst. Evol. Microbiol.">
        <title>The Global Catalogue of Microorganisms (GCM) 10K type strain sequencing project: providing services to taxonomists for standard genome sequencing and annotation.</title>
        <authorList>
            <consortium name="The Broad Institute Genomics Platform"/>
            <consortium name="The Broad Institute Genome Sequencing Center for Infectious Disease"/>
            <person name="Wu L."/>
            <person name="Ma J."/>
        </authorList>
    </citation>
    <scope>NUCLEOTIDE SEQUENCE [LARGE SCALE GENOMIC DNA]</scope>
    <source>
        <strain evidence="1 2">JCM 14319</strain>
    </source>
</reference>
<accession>A0ABN2KJC9</accession>
<comment type="caution">
    <text evidence="1">The sequence shown here is derived from an EMBL/GenBank/DDBJ whole genome shotgun (WGS) entry which is preliminary data.</text>
</comment>
<dbReference type="PANTHER" id="PTHR47623:SF1">
    <property type="entry name" value="OS09G0287300 PROTEIN"/>
    <property type="match status" value="1"/>
</dbReference>
<dbReference type="CDD" id="cd07067">
    <property type="entry name" value="HP_PGM_like"/>
    <property type="match status" value="1"/>
</dbReference>
<dbReference type="InterPro" id="IPR013078">
    <property type="entry name" value="His_Pase_superF_clade-1"/>
</dbReference>